<feature type="compositionally biased region" description="Basic residues" evidence="1">
    <location>
        <begin position="42"/>
        <end position="58"/>
    </location>
</feature>
<evidence type="ECO:0000259" key="2">
    <source>
        <dbReference type="SMART" id="SM01126"/>
    </source>
</evidence>
<accession>A0A9N8DUD4</accession>
<dbReference type="InterPro" id="IPR053164">
    <property type="entry name" value="IS1016-like_transposase"/>
</dbReference>
<evidence type="ECO:0000256" key="1">
    <source>
        <dbReference type="SAM" id="MobiDB-lite"/>
    </source>
</evidence>
<dbReference type="Pfam" id="PF12762">
    <property type="entry name" value="DDE_Tnp_IS1595"/>
    <property type="match status" value="1"/>
</dbReference>
<dbReference type="Proteomes" id="UP001153069">
    <property type="component" value="Unassembled WGS sequence"/>
</dbReference>
<dbReference type="SMART" id="SM01126">
    <property type="entry name" value="DDE_Tnp_IS1595"/>
    <property type="match status" value="1"/>
</dbReference>
<evidence type="ECO:0000313" key="4">
    <source>
        <dbReference type="Proteomes" id="UP001153069"/>
    </source>
</evidence>
<dbReference type="EMBL" id="CAICTM010000377">
    <property type="protein sequence ID" value="CAB9509178.1"/>
    <property type="molecule type" value="Genomic_DNA"/>
</dbReference>
<dbReference type="NCBIfam" id="NF033547">
    <property type="entry name" value="transpos_IS1595"/>
    <property type="match status" value="1"/>
</dbReference>
<dbReference type="PANTHER" id="PTHR47163:SF2">
    <property type="entry name" value="SI:DKEY-17M8.2"/>
    <property type="match status" value="1"/>
</dbReference>
<evidence type="ECO:0000313" key="3">
    <source>
        <dbReference type="EMBL" id="CAB9509178.1"/>
    </source>
</evidence>
<dbReference type="OrthoDB" id="10052789at2759"/>
<keyword evidence="4" id="KW-1185">Reference proteome</keyword>
<gene>
    <name evidence="3" type="ORF">SEMRO_378_G130220.1</name>
</gene>
<protein>
    <submittedName>
        <fullName evidence="3">Inherit from opiNOG: protein Hydra magnipapillata</fullName>
    </submittedName>
</protein>
<sequence>MPRGHQARVRSARAFARNLLRQLRPTRAESNGGVSDQDDRPTRKKYKHSDRHKRRKAKQRDIQQEIKGLPTLFELKEVLYDEKKAVQFLIGKGVIQVPEYCGRCNSGVKPDWEHYQIRCQKTKCMYETPPVRCELCPCDRMEETTTRLGDKGKKCTNDDCGWEWSPGNCHKRSFFRNSVLENCKLPKNEVLHLIYLWLNKSTNLQVCQQLGWDSETAGRWLKYCRQLVTEMIVTVPHHNNMIGGHGTIVEIDESKMAKRKYNRGRRVKGSWVLGMVERTPDRRMVLLVVDDRTKKTLEHAIKTFVHPGSIIHTDMWKGYIGLERLGYTHKTLCHKYEFVAEDGTHTQTVEGNWTPIKKAIPVQC</sequence>
<organism evidence="3 4">
    <name type="scientific">Seminavis robusta</name>
    <dbReference type="NCBI Taxonomy" id="568900"/>
    <lineage>
        <taxon>Eukaryota</taxon>
        <taxon>Sar</taxon>
        <taxon>Stramenopiles</taxon>
        <taxon>Ochrophyta</taxon>
        <taxon>Bacillariophyta</taxon>
        <taxon>Bacillariophyceae</taxon>
        <taxon>Bacillariophycidae</taxon>
        <taxon>Naviculales</taxon>
        <taxon>Naviculaceae</taxon>
        <taxon>Seminavis</taxon>
    </lineage>
</organism>
<name>A0A9N8DUD4_9STRA</name>
<dbReference type="AlphaFoldDB" id="A0A9N8DUD4"/>
<dbReference type="InterPro" id="IPR024445">
    <property type="entry name" value="Tnp_ISXO2-like"/>
</dbReference>
<dbReference type="PANTHER" id="PTHR47163">
    <property type="entry name" value="DDE_TNP_IS1595 DOMAIN-CONTAINING PROTEIN"/>
    <property type="match status" value="1"/>
</dbReference>
<proteinExistence type="predicted"/>
<comment type="caution">
    <text evidence="3">The sequence shown here is derived from an EMBL/GenBank/DDBJ whole genome shotgun (WGS) entry which is preliminary data.</text>
</comment>
<reference evidence="3" key="1">
    <citation type="submission" date="2020-06" db="EMBL/GenBank/DDBJ databases">
        <authorList>
            <consortium name="Plant Systems Biology data submission"/>
        </authorList>
    </citation>
    <scope>NUCLEOTIDE SEQUENCE</scope>
    <source>
        <strain evidence="3">D6</strain>
    </source>
</reference>
<feature type="domain" description="ISXO2-like transposase" evidence="2">
    <location>
        <begin position="241"/>
        <end position="361"/>
    </location>
</feature>
<feature type="region of interest" description="Disordered" evidence="1">
    <location>
        <begin position="21"/>
        <end position="61"/>
    </location>
</feature>